<comment type="caution">
    <text evidence="1">The sequence shown here is derived from an EMBL/GenBank/DDBJ whole genome shotgun (WGS) entry which is preliminary data.</text>
</comment>
<evidence type="ECO:0000313" key="1">
    <source>
        <dbReference type="EMBL" id="GAA1225302.1"/>
    </source>
</evidence>
<proteinExistence type="predicted"/>
<gene>
    <name evidence="1" type="ORF">GCM10009655_25110</name>
</gene>
<evidence type="ECO:0008006" key="3">
    <source>
        <dbReference type="Google" id="ProtNLM"/>
    </source>
</evidence>
<dbReference type="EMBL" id="BAAAKW010000062">
    <property type="protein sequence ID" value="GAA1225302.1"/>
    <property type="molecule type" value="Genomic_DNA"/>
</dbReference>
<sequence length="209" mass="22747">MVENFHKPTQYSTDKFDTFEGGEDPAQIMRAAHDTAHALIEGARDTDDPAVLERIVAYTDEHGIDAIAELWSRSSPGSLPGALWRIYLLRAVIQQDAVGTSLLFQRGIDTLTTIDAAVTGAVNPTGPEEIKYLTDQILRGVFRGDFGVALDRAASFSRILASGAGSIADDQELLNPQRASELTTRADRYSRTADEFATCAKLFRAATLD</sequence>
<organism evidence="1 2">
    <name type="scientific">Rhodoglobus aureus</name>
    <dbReference type="NCBI Taxonomy" id="191497"/>
    <lineage>
        <taxon>Bacteria</taxon>
        <taxon>Bacillati</taxon>
        <taxon>Actinomycetota</taxon>
        <taxon>Actinomycetes</taxon>
        <taxon>Micrococcales</taxon>
        <taxon>Microbacteriaceae</taxon>
        <taxon>Rhodoglobus</taxon>
    </lineage>
</organism>
<keyword evidence="2" id="KW-1185">Reference proteome</keyword>
<protein>
    <recommendedName>
        <fullName evidence="3">DNA-directed RNA polymerase subunit beta</fullName>
    </recommendedName>
</protein>
<dbReference type="RefSeq" id="WP_343926362.1">
    <property type="nucleotide sequence ID" value="NZ_BAAAKW010000062.1"/>
</dbReference>
<reference evidence="2" key="1">
    <citation type="journal article" date="2019" name="Int. J. Syst. Evol. Microbiol.">
        <title>The Global Catalogue of Microorganisms (GCM) 10K type strain sequencing project: providing services to taxonomists for standard genome sequencing and annotation.</title>
        <authorList>
            <consortium name="The Broad Institute Genomics Platform"/>
            <consortium name="The Broad Institute Genome Sequencing Center for Infectious Disease"/>
            <person name="Wu L."/>
            <person name="Ma J."/>
        </authorList>
    </citation>
    <scope>NUCLEOTIDE SEQUENCE [LARGE SCALE GENOMIC DNA]</scope>
    <source>
        <strain evidence="2">JCM 12762</strain>
    </source>
</reference>
<name>A0ABP4GML1_9MICO</name>
<accession>A0ABP4GML1</accession>
<evidence type="ECO:0000313" key="2">
    <source>
        <dbReference type="Proteomes" id="UP001500943"/>
    </source>
</evidence>
<dbReference type="Proteomes" id="UP001500943">
    <property type="component" value="Unassembled WGS sequence"/>
</dbReference>